<evidence type="ECO:0000313" key="2">
    <source>
        <dbReference type="Proteomes" id="UP000248795"/>
    </source>
</evidence>
<dbReference type="EMBL" id="QKVK01000006">
    <property type="protein sequence ID" value="PZF76164.1"/>
    <property type="molecule type" value="Genomic_DNA"/>
</dbReference>
<name>A0A2W2B760_9HYPH</name>
<evidence type="ECO:0000313" key="1">
    <source>
        <dbReference type="EMBL" id="PZF76164.1"/>
    </source>
</evidence>
<proteinExistence type="predicted"/>
<dbReference type="Proteomes" id="UP000248795">
    <property type="component" value="Unassembled WGS sequence"/>
</dbReference>
<reference evidence="2" key="1">
    <citation type="submission" date="2018-06" db="EMBL/GenBank/DDBJ databases">
        <title>Aestuariibacter litoralis strain KCTC 52945T.</title>
        <authorList>
            <person name="Li X."/>
            <person name="Salam N."/>
            <person name="Li J.-L."/>
            <person name="Chen Y.-M."/>
            <person name="Yang Z.-W."/>
            <person name="Zhang L.-Y."/>
            <person name="Han M.-X."/>
            <person name="Xiao M."/>
            <person name="Li W.-J."/>
        </authorList>
    </citation>
    <scope>NUCLEOTIDE SEQUENCE [LARGE SCALE GENOMIC DNA]</scope>
    <source>
        <strain evidence="2">KCTC 52945</strain>
    </source>
</reference>
<comment type="caution">
    <text evidence="1">The sequence shown here is derived from an EMBL/GenBank/DDBJ whole genome shotgun (WGS) entry which is preliminary data.</text>
</comment>
<keyword evidence="2" id="KW-1185">Reference proteome</keyword>
<accession>A0A2W2B760</accession>
<dbReference type="AlphaFoldDB" id="A0A2W2B760"/>
<organism evidence="1 2">
    <name type="scientific">Aestuariivirga litoralis</name>
    <dbReference type="NCBI Taxonomy" id="2650924"/>
    <lineage>
        <taxon>Bacteria</taxon>
        <taxon>Pseudomonadati</taxon>
        <taxon>Pseudomonadota</taxon>
        <taxon>Alphaproteobacteria</taxon>
        <taxon>Hyphomicrobiales</taxon>
        <taxon>Aestuariivirgaceae</taxon>
        <taxon>Aestuariivirga</taxon>
    </lineage>
</organism>
<gene>
    <name evidence="1" type="ORF">DK847_13215</name>
</gene>
<protein>
    <submittedName>
        <fullName evidence="1">Uncharacterized protein</fullName>
    </submittedName>
</protein>
<sequence length="61" mass="6323">MSSFLCFHAHLVRRAVLCGPAIVVALEHVPGRGKSIFLHMAAGGTGIAAMPPLRISSGLQA</sequence>